<dbReference type="Proteomes" id="UP000365705">
    <property type="component" value="Unassembled WGS sequence"/>
</dbReference>
<dbReference type="EMBL" id="CABFNH010000014">
    <property type="protein sequence ID" value="VTZ90315.1"/>
    <property type="molecule type" value="Genomic_DNA"/>
</dbReference>
<dbReference type="AlphaFoldDB" id="A0A508YJW3"/>
<evidence type="ECO:0000313" key="2">
    <source>
        <dbReference type="Proteomes" id="UP000365705"/>
    </source>
</evidence>
<accession>A0A508YJW3</accession>
<organism evidence="1 2">
    <name type="scientific">Limosilactobacillus mucosae</name>
    <name type="common">Lactobacillus mucosae</name>
    <dbReference type="NCBI Taxonomy" id="97478"/>
    <lineage>
        <taxon>Bacteria</taxon>
        <taxon>Bacillati</taxon>
        <taxon>Bacillota</taxon>
        <taxon>Bacilli</taxon>
        <taxon>Lactobacillales</taxon>
        <taxon>Lactobacillaceae</taxon>
        <taxon>Limosilactobacillus</taxon>
    </lineage>
</organism>
<reference evidence="1 2" key="1">
    <citation type="submission" date="2019-06" db="EMBL/GenBank/DDBJ databases">
        <authorList>
            <person name="Rodrigo-Torres L."/>
            <person name="Arahal R. D."/>
            <person name="Lucena T."/>
        </authorList>
    </citation>
    <scope>NUCLEOTIDE SEQUENCE [LARGE SCALE GENOMIC DNA]</scope>
    <source>
        <strain evidence="1 2">INIA P508</strain>
    </source>
</reference>
<proteinExistence type="predicted"/>
<sequence length="65" mass="7253">MNLCRVTFDGRVYHMVVAASGKQAAVLIADALNCRVTCNGITYQITDFDVNKIDIDLFRETTIID</sequence>
<evidence type="ECO:0000313" key="1">
    <source>
        <dbReference type="EMBL" id="VTZ90315.1"/>
    </source>
</evidence>
<protein>
    <submittedName>
        <fullName evidence="1">Uncharacterized protein</fullName>
    </submittedName>
</protein>
<gene>
    <name evidence="1" type="ORF">LMUP508_01114</name>
</gene>
<name>A0A508YJW3_LIMMU</name>